<comment type="caution">
    <text evidence="1">The sequence shown here is derived from an EMBL/GenBank/DDBJ whole genome shotgun (WGS) entry which is preliminary data.</text>
</comment>
<name>A0ACC2IFS9_9PLEO</name>
<sequence length="739" mass="81608">MQGPMNYHGRDSLPLPSEIPSVASEVEGFNQGESLDGFGLSPGFGHFASSDPPLFEADGMPADVENEDPAGSEIDEESDTGLDTRVANTTAHRSNPTSSPTLQTAAVDRKKAPTKKRKGPSKITRSIPNLDNWTTTEPAPSRDHRTSSGATWTEPRFWLGRGALCGVAPRSPPEATMHRTLARAVYRSRILTDGQVSDVNGGLGGVRDASHTRLAVSTAFLSGRKQTAASEQLTVKYCDQLQPPPALALSCDRRLGSWRTFDNKSSQAVELLFPTSPQHLQRCVVTPHKVANHLQMTIQVSPFAKVNTSSLTDMAVNPVPVNPVPVTPVAPVTQWLNRDDNPEWYDDQHAKGTRILQRIGRDLNKFEAGELRQPPEVNSKLSVWLATKYEDLAHVWVNGMRQRHASAVIRSLQPQSTEPAPGPTAPLHNAPVLPVLNTVMLGEQVERSSVFVQPLQYCRTAPVRHSPTDRFETGVKDPLNVTNKHVRQKLVEPSKDYADEYRMVRDHELDFLQGMSIGSPEKQELLARQIAFYMEFSAAEKFMEKCIIDREGPFATLRKNDYAEGWHQCTSFHHRYDNDIREDEHVQHRLEQGSIYAILCVRNKEPSAFHDKDWLGFMGSGGVEDKKGYFAHTHKEALKVVTAEANGESNSDPAADMSQLPLGRLPDDIKSLIQRGRAGHFDACHLGNRSNNDKSKAANVTDSRQATSTLPATQASSAVAPAPRRLEISPELSLITGWN</sequence>
<keyword evidence="2" id="KW-1185">Reference proteome</keyword>
<organism evidence="1 2">
    <name type="scientific">Boeremia exigua</name>
    <dbReference type="NCBI Taxonomy" id="749465"/>
    <lineage>
        <taxon>Eukaryota</taxon>
        <taxon>Fungi</taxon>
        <taxon>Dikarya</taxon>
        <taxon>Ascomycota</taxon>
        <taxon>Pezizomycotina</taxon>
        <taxon>Dothideomycetes</taxon>
        <taxon>Pleosporomycetidae</taxon>
        <taxon>Pleosporales</taxon>
        <taxon>Pleosporineae</taxon>
        <taxon>Didymellaceae</taxon>
        <taxon>Boeremia</taxon>
    </lineage>
</organism>
<gene>
    <name evidence="1" type="ORF">OPT61_g4004</name>
</gene>
<evidence type="ECO:0000313" key="2">
    <source>
        <dbReference type="Proteomes" id="UP001153331"/>
    </source>
</evidence>
<dbReference type="Proteomes" id="UP001153331">
    <property type="component" value="Unassembled WGS sequence"/>
</dbReference>
<reference evidence="1" key="1">
    <citation type="submission" date="2022-11" db="EMBL/GenBank/DDBJ databases">
        <title>Genome Sequence of Boeremia exigua.</title>
        <authorList>
            <person name="Buettner E."/>
        </authorList>
    </citation>
    <scope>NUCLEOTIDE SEQUENCE</scope>
    <source>
        <strain evidence="1">CU02</strain>
    </source>
</reference>
<protein>
    <submittedName>
        <fullName evidence="1">Uncharacterized protein</fullName>
    </submittedName>
</protein>
<accession>A0ACC2IFS9</accession>
<dbReference type="EMBL" id="JAPHNI010000218">
    <property type="protein sequence ID" value="KAJ8114011.1"/>
    <property type="molecule type" value="Genomic_DNA"/>
</dbReference>
<evidence type="ECO:0000313" key="1">
    <source>
        <dbReference type="EMBL" id="KAJ8114011.1"/>
    </source>
</evidence>
<proteinExistence type="predicted"/>